<protein>
    <submittedName>
        <fullName evidence="1">Uncharacterized protein</fullName>
    </submittedName>
</protein>
<gene>
    <name evidence="1" type="ORF">ACEVAQ_02105</name>
</gene>
<comment type="caution">
    <text evidence="1">The sequence shown here is derived from an EMBL/GenBank/DDBJ whole genome shotgun (WGS) entry which is preliminary data.</text>
</comment>
<dbReference type="RefSeq" id="WP_395272085.1">
    <property type="nucleotide sequence ID" value="NZ_JBHEGD010000001.1"/>
</dbReference>
<accession>A0ABW7M7G1</accession>
<dbReference type="Proteomes" id="UP001609932">
    <property type="component" value="Unassembled WGS sequence"/>
</dbReference>
<evidence type="ECO:0000313" key="1">
    <source>
        <dbReference type="EMBL" id="MFH6597515.1"/>
    </source>
</evidence>
<dbReference type="EMBL" id="JBHEGD010000001">
    <property type="protein sequence ID" value="MFH6597515.1"/>
    <property type="molecule type" value="Genomic_DNA"/>
</dbReference>
<keyword evidence="2" id="KW-1185">Reference proteome</keyword>
<proteinExistence type="predicted"/>
<name>A0ABW7M7G1_9GAMM</name>
<sequence>MLLIDKSRCFLDLQECADQRLSAARGLMHSLACMNIGLADAKDLTNVADAVCLLLEDASDLFKAAGEAARREGCKYA</sequence>
<evidence type="ECO:0000313" key="2">
    <source>
        <dbReference type="Proteomes" id="UP001609932"/>
    </source>
</evidence>
<reference evidence="1 2" key="1">
    <citation type="submission" date="2024-09" db="EMBL/GenBank/DDBJ databases">
        <title>Elucidation of the Bokeelamides from Bacteria Associated with Moon Snail Egg Collars.</title>
        <authorList>
            <person name="Campbell R."/>
            <person name="Piedl K."/>
            <person name="Mevers E."/>
        </authorList>
    </citation>
    <scope>NUCLEOTIDE SEQUENCE [LARGE SCALE GENOMIC DNA]</scope>
    <source>
        <strain evidence="1 2">EM133</strain>
    </source>
</reference>
<organism evidence="1 2">
    <name type="scientific">Ectopseudomonas khazarica</name>
    <dbReference type="NCBI Taxonomy" id="2502979"/>
    <lineage>
        <taxon>Bacteria</taxon>
        <taxon>Pseudomonadati</taxon>
        <taxon>Pseudomonadota</taxon>
        <taxon>Gammaproteobacteria</taxon>
        <taxon>Pseudomonadales</taxon>
        <taxon>Pseudomonadaceae</taxon>
        <taxon>Ectopseudomonas</taxon>
    </lineage>
</organism>